<name>A0A2U2BC91_9BACT</name>
<dbReference type="RefSeq" id="WP_109263052.1">
    <property type="nucleotide sequence ID" value="NZ_QEWP01000002.1"/>
</dbReference>
<organism evidence="1 2">
    <name type="scientific">Marinilabilia rubra</name>
    <dbReference type="NCBI Taxonomy" id="2162893"/>
    <lineage>
        <taxon>Bacteria</taxon>
        <taxon>Pseudomonadati</taxon>
        <taxon>Bacteroidota</taxon>
        <taxon>Bacteroidia</taxon>
        <taxon>Marinilabiliales</taxon>
        <taxon>Marinilabiliaceae</taxon>
        <taxon>Marinilabilia</taxon>
    </lineage>
</organism>
<proteinExistence type="predicted"/>
<dbReference type="PROSITE" id="PS51257">
    <property type="entry name" value="PROKAR_LIPOPROTEIN"/>
    <property type="match status" value="1"/>
</dbReference>
<reference evidence="1 2" key="1">
    <citation type="submission" date="2018-05" db="EMBL/GenBank/DDBJ databases">
        <title>Marinilabilia rubrum sp. nov., isolated from saltern sediment.</title>
        <authorList>
            <person name="Zhang R."/>
        </authorList>
    </citation>
    <scope>NUCLEOTIDE SEQUENCE [LARGE SCALE GENOMIC DNA]</scope>
    <source>
        <strain evidence="1 2">WTE16</strain>
    </source>
</reference>
<dbReference type="Pfam" id="PF19867">
    <property type="entry name" value="DUF6340"/>
    <property type="match status" value="1"/>
</dbReference>
<dbReference type="EMBL" id="QEWP01000002">
    <property type="protein sequence ID" value="PWE00680.1"/>
    <property type="molecule type" value="Genomic_DNA"/>
</dbReference>
<dbReference type="Proteomes" id="UP000244956">
    <property type="component" value="Unassembled WGS sequence"/>
</dbReference>
<gene>
    <name evidence="1" type="ORF">DDZ16_03545</name>
</gene>
<keyword evidence="2" id="KW-1185">Reference proteome</keyword>
<comment type="caution">
    <text evidence="1">The sequence shown here is derived from an EMBL/GenBank/DDBJ whole genome shotgun (WGS) entry which is preliminary data.</text>
</comment>
<sequence>MNRIKNLIIPGLFLFLAGCASYSTVNIDVLKPAKITIPVGIAKVVVVDNAYPFQKSDSAVHRINLPGRQYTVDTIWKKDFGKVATKTFAEELEYRQFFDSVYVAEKAFKSEIEGRNPLNPLTGYELDSLCQKYNAQGVISLDYYDYGTTINVVDMPDYFYSTLDARSNTYWTFHNCLTGERLDYHFQRDTIFWESFGSSIVSSVDDLPKIREALEEATYHAGAKYAGFVAPTWTNEERIFYQKGHPLFFEAATEVANNNWDAAKRIWYKVYESSKGKSKARAAFNLALGQEVTGNFMEAAAWGWRSVENYRSLSGISASGMEKDKAVSYYVKLSYRLQEKKKLDEQYGVDQ</sequence>
<accession>A0A2U2BC91</accession>
<protein>
    <submittedName>
        <fullName evidence="1">Uncharacterized protein</fullName>
    </submittedName>
</protein>
<evidence type="ECO:0000313" key="2">
    <source>
        <dbReference type="Proteomes" id="UP000244956"/>
    </source>
</evidence>
<evidence type="ECO:0000313" key="1">
    <source>
        <dbReference type="EMBL" id="PWE00680.1"/>
    </source>
</evidence>
<dbReference type="OrthoDB" id="1115705at2"/>
<dbReference type="InterPro" id="IPR045921">
    <property type="entry name" value="DUF6340"/>
</dbReference>
<dbReference type="AlphaFoldDB" id="A0A2U2BC91"/>